<comment type="catalytic activity">
    <reaction evidence="7">
        <text>[thioredoxin]-disulfide + L-methionine + H2O = L-methionine (S)-S-oxide + [thioredoxin]-dithiol</text>
        <dbReference type="Rhea" id="RHEA:19993"/>
        <dbReference type="Rhea" id="RHEA-COMP:10698"/>
        <dbReference type="Rhea" id="RHEA-COMP:10700"/>
        <dbReference type="ChEBI" id="CHEBI:15377"/>
        <dbReference type="ChEBI" id="CHEBI:29950"/>
        <dbReference type="ChEBI" id="CHEBI:50058"/>
        <dbReference type="ChEBI" id="CHEBI:57844"/>
        <dbReference type="ChEBI" id="CHEBI:58772"/>
        <dbReference type="EC" id="1.8.4.11"/>
    </reaction>
</comment>
<feature type="chain" id="PRO_5015200579" description="Peptide methionine sulfoxide reductase MsrA" evidence="8">
    <location>
        <begin position="22"/>
        <end position="190"/>
    </location>
</feature>
<dbReference type="SUPFAM" id="SSF55068">
    <property type="entry name" value="Peptide methionine sulfoxide reductase"/>
    <property type="match status" value="1"/>
</dbReference>
<evidence type="ECO:0000313" key="11">
    <source>
        <dbReference type="Proteomes" id="UP000242181"/>
    </source>
</evidence>
<dbReference type="AlphaFoldDB" id="A0A2P7R9U2"/>
<evidence type="ECO:0000256" key="4">
    <source>
        <dbReference type="ARBA" id="ARBA00023002"/>
    </source>
</evidence>
<evidence type="ECO:0000256" key="5">
    <source>
        <dbReference type="ARBA" id="ARBA00030643"/>
    </source>
</evidence>
<evidence type="ECO:0000256" key="1">
    <source>
        <dbReference type="ARBA" id="ARBA00005591"/>
    </source>
</evidence>
<dbReference type="OrthoDB" id="4174719at2"/>
<dbReference type="InterPro" id="IPR002569">
    <property type="entry name" value="Met_Sox_Rdtase_MsrA_dom"/>
</dbReference>
<reference evidence="10 11" key="1">
    <citation type="submission" date="2018-03" db="EMBL/GenBank/DDBJ databases">
        <title>The draft genome of Zobellella taiwanensis JCM 13381.</title>
        <authorList>
            <person name="Liu L."/>
            <person name="Li L."/>
            <person name="Wang T."/>
            <person name="Zhang X."/>
            <person name="Liang L."/>
        </authorList>
    </citation>
    <scope>NUCLEOTIDE SEQUENCE [LARGE SCALE GENOMIC DNA]</scope>
    <source>
        <strain evidence="10 11">JCM 13381</strain>
    </source>
</reference>
<keyword evidence="4" id="KW-0560">Oxidoreductase</keyword>
<dbReference type="InterPro" id="IPR036509">
    <property type="entry name" value="Met_Sox_Rdtase_MsrA_sf"/>
</dbReference>
<dbReference type="EMBL" id="PXYH01000003">
    <property type="protein sequence ID" value="PSJ46970.1"/>
    <property type="molecule type" value="Genomic_DNA"/>
</dbReference>
<evidence type="ECO:0000256" key="8">
    <source>
        <dbReference type="SAM" id="SignalP"/>
    </source>
</evidence>
<evidence type="ECO:0000313" key="10">
    <source>
        <dbReference type="EMBL" id="PSJ46970.1"/>
    </source>
</evidence>
<dbReference type="Pfam" id="PF01625">
    <property type="entry name" value="PMSR"/>
    <property type="match status" value="1"/>
</dbReference>
<keyword evidence="11" id="KW-1185">Reference proteome</keyword>
<gene>
    <name evidence="10" type="ORF">C7I36_03465</name>
</gene>
<sequence length="190" mass="21335">MPVYRILLLSLLLLAPGWARAGQAVFAGGSFWVMEALFAGRPGVGLVEAGWMNSGGQYQRRQVVRVHYDDNLIGYGELLTLYWHAVDLFDGDGQYCDRGREFGPALYVQNTLQQKWAQQSRARLELESGREIRVRILPSGHFEHAPARHQHFAARQPLLYQAYRRGCGYPAGERLNPAQLAGALPDTIAR</sequence>
<dbReference type="InterPro" id="IPR050162">
    <property type="entry name" value="MsrA_MetSO_reductase"/>
</dbReference>
<dbReference type="EC" id="1.8.4.11" evidence="2"/>
<dbReference type="GO" id="GO:0008113">
    <property type="term" value="F:peptide-methionine (S)-S-oxide reductase activity"/>
    <property type="evidence" value="ECO:0007669"/>
    <property type="project" value="UniProtKB-EC"/>
</dbReference>
<comment type="catalytic activity">
    <reaction evidence="6">
        <text>L-methionyl-[protein] + [thioredoxin]-disulfide + H2O = L-methionyl-(S)-S-oxide-[protein] + [thioredoxin]-dithiol</text>
        <dbReference type="Rhea" id="RHEA:14217"/>
        <dbReference type="Rhea" id="RHEA-COMP:10698"/>
        <dbReference type="Rhea" id="RHEA-COMP:10700"/>
        <dbReference type="Rhea" id="RHEA-COMP:12313"/>
        <dbReference type="Rhea" id="RHEA-COMP:12315"/>
        <dbReference type="ChEBI" id="CHEBI:15377"/>
        <dbReference type="ChEBI" id="CHEBI:16044"/>
        <dbReference type="ChEBI" id="CHEBI:29950"/>
        <dbReference type="ChEBI" id="CHEBI:44120"/>
        <dbReference type="ChEBI" id="CHEBI:50058"/>
        <dbReference type="EC" id="1.8.4.11"/>
    </reaction>
</comment>
<evidence type="ECO:0000256" key="2">
    <source>
        <dbReference type="ARBA" id="ARBA00012502"/>
    </source>
</evidence>
<accession>A0A2P7R9U2</accession>
<dbReference type="GO" id="GO:0034599">
    <property type="term" value="P:cellular response to oxidative stress"/>
    <property type="evidence" value="ECO:0007669"/>
    <property type="project" value="TreeGrafter"/>
</dbReference>
<feature type="domain" description="Peptide methionine sulphoxide reductase MsrA" evidence="9">
    <location>
        <begin position="23"/>
        <end position="161"/>
    </location>
</feature>
<feature type="signal peptide" evidence="8">
    <location>
        <begin position="1"/>
        <end position="21"/>
    </location>
</feature>
<organism evidence="10 11">
    <name type="scientific">Zobellella taiwanensis</name>
    <dbReference type="NCBI Taxonomy" id="347535"/>
    <lineage>
        <taxon>Bacteria</taxon>
        <taxon>Pseudomonadati</taxon>
        <taxon>Pseudomonadota</taxon>
        <taxon>Gammaproteobacteria</taxon>
        <taxon>Aeromonadales</taxon>
        <taxon>Aeromonadaceae</taxon>
        <taxon>Zobellella</taxon>
    </lineage>
</organism>
<proteinExistence type="inferred from homology"/>
<dbReference type="PANTHER" id="PTHR42799:SF2">
    <property type="entry name" value="MITOCHONDRIAL PEPTIDE METHIONINE SULFOXIDE REDUCTASE"/>
    <property type="match status" value="1"/>
</dbReference>
<comment type="caution">
    <text evidence="10">The sequence shown here is derived from an EMBL/GenBank/DDBJ whole genome shotgun (WGS) entry which is preliminary data.</text>
</comment>
<evidence type="ECO:0000256" key="3">
    <source>
        <dbReference type="ARBA" id="ARBA00021129"/>
    </source>
</evidence>
<name>A0A2P7R9U2_9GAMM</name>
<dbReference type="PANTHER" id="PTHR42799">
    <property type="entry name" value="MITOCHONDRIAL PEPTIDE METHIONINE SULFOXIDE REDUCTASE"/>
    <property type="match status" value="1"/>
</dbReference>
<dbReference type="GO" id="GO:0005737">
    <property type="term" value="C:cytoplasm"/>
    <property type="evidence" value="ECO:0007669"/>
    <property type="project" value="TreeGrafter"/>
</dbReference>
<dbReference type="Gene3D" id="3.30.1060.10">
    <property type="entry name" value="Peptide methionine sulphoxide reductase MsrA"/>
    <property type="match status" value="1"/>
</dbReference>
<dbReference type="Proteomes" id="UP000242181">
    <property type="component" value="Unassembled WGS sequence"/>
</dbReference>
<protein>
    <recommendedName>
        <fullName evidence="3">Peptide methionine sulfoxide reductase MsrA</fullName>
        <ecNumber evidence="2">1.8.4.11</ecNumber>
    </recommendedName>
    <alternativeName>
        <fullName evidence="5">Peptide-methionine (S)-S-oxide reductase</fullName>
    </alternativeName>
</protein>
<keyword evidence="8" id="KW-0732">Signal</keyword>
<evidence type="ECO:0000256" key="6">
    <source>
        <dbReference type="ARBA" id="ARBA00047806"/>
    </source>
</evidence>
<evidence type="ECO:0000256" key="7">
    <source>
        <dbReference type="ARBA" id="ARBA00048782"/>
    </source>
</evidence>
<comment type="similarity">
    <text evidence="1">Belongs to the MsrA Met sulfoxide reductase family.</text>
</comment>
<evidence type="ECO:0000259" key="9">
    <source>
        <dbReference type="Pfam" id="PF01625"/>
    </source>
</evidence>